<proteinExistence type="predicted"/>
<dbReference type="AlphaFoldDB" id="A0AAU9M6N2"/>
<protein>
    <submittedName>
        <fullName evidence="2">Uncharacterized protein</fullName>
    </submittedName>
</protein>
<dbReference type="Proteomes" id="UP001157418">
    <property type="component" value="Unassembled WGS sequence"/>
</dbReference>
<gene>
    <name evidence="2" type="ORF">LVIROSA_LOCUS10779</name>
</gene>
<feature type="region of interest" description="Disordered" evidence="1">
    <location>
        <begin position="50"/>
        <end position="71"/>
    </location>
</feature>
<comment type="caution">
    <text evidence="2">The sequence shown here is derived from an EMBL/GenBank/DDBJ whole genome shotgun (WGS) entry which is preliminary data.</text>
</comment>
<feature type="region of interest" description="Disordered" evidence="1">
    <location>
        <begin position="1"/>
        <end position="27"/>
    </location>
</feature>
<accession>A0AAU9M6N2</accession>
<evidence type="ECO:0000313" key="3">
    <source>
        <dbReference type="Proteomes" id="UP001157418"/>
    </source>
</evidence>
<dbReference type="EMBL" id="CAKMRJ010001112">
    <property type="protein sequence ID" value="CAH1423504.1"/>
    <property type="molecule type" value="Genomic_DNA"/>
</dbReference>
<reference evidence="2 3" key="1">
    <citation type="submission" date="2022-01" db="EMBL/GenBank/DDBJ databases">
        <authorList>
            <person name="Xiong W."/>
            <person name="Schranz E."/>
        </authorList>
    </citation>
    <scope>NUCLEOTIDE SEQUENCE [LARGE SCALE GENOMIC DNA]</scope>
</reference>
<evidence type="ECO:0000256" key="1">
    <source>
        <dbReference type="SAM" id="MobiDB-lite"/>
    </source>
</evidence>
<feature type="compositionally biased region" description="Low complexity" evidence="1">
    <location>
        <begin position="1"/>
        <end position="17"/>
    </location>
</feature>
<keyword evidence="3" id="KW-1185">Reference proteome</keyword>
<evidence type="ECO:0000313" key="2">
    <source>
        <dbReference type="EMBL" id="CAH1423504.1"/>
    </source>
</evidence>
<organism evidence="2 3">
    <name type="scientific">Lactuca virosa</name>
    <dbReference type="NCBI Taxonomy" id="75947"/>
    <lineage>
        <taxon>Eukaryota</taxon>
        <taxon>Viridiplantae</taxon>
        <taxon>Streptophyta</taxon>
        <taxon>Embryophyta</taxon>
        <taxon>Tracheophyta</taxon>
        <taxon>Spermatophyta</taxon>
        <taxon>Magnoliopsida</taxon>
        <taxon>eudicotyledons</taxon>
        <taxon>Gunneridae</taxon>
        <taxon>Pentapetalae</taxon>
        <taxon>asterids</taxon>
        <taxon>campanulids</taxon>
        <taxon>Asterales</taxon>
        <taxon>Asteraceae</taxon>
        <taxon>Cichorioideae</taxon>
        <taxon>Cichorieae</taxon>
        <taxon>Lactucinae</taxon>
        <taxon>Lactuca</taxon>
    </lineage>
</organism>
<sequence length="144" mass="14847">MASGDTGEIGGTPTTPIRSMMSLEQTTTPTPTIIADEASKEGGSVVTVAPTTGQEQPVDGGQPSSTVVSTQSTLIQAPQLAVIPSSTMTPTVEDASATPSLFQQLPQNQITCAQPVVFQTPPPPNQMAGAQPVCNIPISRITRF</sequence>
<name>A0AAU9M6N2_9ASTR</name>